<sequence>MNKNSVCLFVLILVSQCSFSNSSCSDIFGFFMDSSKTVFGEITLQPVEVVPKLVITISYTVQARLDNSNLGSIESPERVLDRYNRGETVRYRVYFPVVEPRPKVTEITLNGKTLCTGQGENLLERPQAGVPLRIPKTSLRDGAPREAAIDPPLGNPCLRVLDGGLRIFCWEYRLNACPSDLAEGTATR</sequence>
<keyword evidence="2" id="KW-1185">Reference proteome</keyword>
<proteinExistence type="predicted"/>
<gene>
    <name evidence="1" type="ORF">PYW08_007932</name>
</gene>
<reference evidence="1" key="1">
    <citation type="submission" date="2023-03" db="EMBL/GenBank/DDBJ databases">
        <title>Chromosome-level genomes of two armyworms, Mythimna separata and Mythimna loreyi, provide insights into the biosynthesis and reception of sex pheromones.</title>
        <authorList>
            <person name="Zhao H."/>
        </authorList>
    </citation>
    <scope>NUCLEOTIDE SEQUENCE</scope>
    <source>
        <strain evidence="1">BeijingLab</strain>
    </source>
</reference>
<evidence type="ECO:0000313" key="1">
    <source>
        <dbReference type="EMBL" id="KAJ8712628.1"/>
    </source>
</evidence>
<organism evidence="1 2">
    <name type="scientific">Mythimna loreyi</name>
    <dbReference type="NCBI Taxonomy" id="667449"/>
    <lineage>
        <taxon>Eukaryota</taxon>
        <taxon>Metazoa</taxon>
        <taxon>Ecdysozoa</taxon>
        <taxon>Arthropoda</taxon>
        <taxon>Hexapoda</taxon>
        <taxon>Insecta</taxon>
        <taxon>Pterygota</taxon>
        <taxon>Neoptera</taxon>
        <taxon>Endopterygota</taxon>
        <taxon>Lepidoptera</taxon>
        <taxon>Glossata</taxon>
        <taxon>Ditrysia</taxon>
        <taxon>Noctuoidea</taxon>
        <taxon>Noctuidae</taxon>
        <taxon>Noctuinae</taxon>
        <taxon>Hadenini</taxon>
        <taxon>Mythimna</taxon>
    </lineage>
</organism>
<dbReference type="Proteomes" id="UP001231649">
    <property type="component" value="Chromosome 21"/>
</dbReference>
<dbReference type="EMBL" id="CM056797">
    <property type="protein sequence ID" value="KAJ8712628.1"/>
    <property type="molecule type" value="Genomic_DNA"/>
</dbReference>
<accession>A0ACC2QAX7</accession>
<comment type="caution">
    <text evidence="1">The sequence shown here is derived from an EMBL/GenBank/DDBJ whole genome shotgun (WGS) entry which is preliminary data.</text>
</comment>
<evidence type="ECO:0000313" key="2">
    <source>
        <dbReference type="Proteomes" id="UP001231649"/>
    </source>
</evidence>
<protein>
    <submittedName>
        <fullName evidence="1">Uncharacterized protein</fullName>
    </submittedName>
</protein>
<name>A0ACC2QAX7_9NEOP</name>